<evidence type="ECO:0000313" key="2">
    <source>
        <dbReference type="EMBL" id="CAD8932342.1"/>
    </source>
</evidence>
<proteinExistence type="predicted"/>
<dbReference type="EMBL" id="HBFW01005250">
    <property type="protein sequence ID" value="CAD8932342.1"/>
    <property type="molecule type" value="Transcribed_RNA"/>
</dbReference>
<accession>A0A7S1CYB0</accession>
<name>A0A7S1CYB0_CYCTE</name>
<gene>
    <name evidence="2" type="ORF">CTEN0397_LOCUS3367</name>
</gene>
<protein>
    <submittedName>
        <fullName evidence="2">Uncharacterized protein</fullName>
    </submittedName>
</protein>
<dbReference type="AlphaFoldDB" id="A0A7S1CYB0"/>
<feature type="transmembrane region" description="Helical" evidence="1">
    <location>
        <begin position="37"/>
        <end position="59"/>
    </location>
</feature>
<keyword evidence="1" id="KW-0472">Membrane</keyword>
<keyword evidence="1" id="KW-0812">Transmembrane</keyword>
<feature type="transmembrane region" description="Helical" evidence="1">
    <location>
        <begin position="94"/>
        <end position="114"/>
    </location>
</feature>
<organism evidence="2">
    <name type="scientific">Cyclophora tenuis</name>
    <name type="common">Marine diatom</name>
    <dbReference type="NCBI Taxonomy" id="216820"/>
    <lineage>
        <taxon>Eukaryota</taxon>
        <taxon>Sar</taxon>
        <taxon>Stramenopiles</taxon>
        <taxon>Ochrophyta</taxon>
        <taxon>Bacillariophyta</taxon>
        <taxon>Fragilariophyceae</taxon>
        <taxon>Fragilariophycidae</taxon>
        <taxon>Cyclophorales</taxon>
        <taxon>Cyclophoraceae</taxon>
        <taxon>Cyclophora</taxon>
    </lineage>
</organism>
<keyword evidence="1" id="KW-1133">Transmembrane helix</keyword>
<evidence type="ECO:0000256" key="1">
    <source>
        <dbReference type="SAM" id="Phobius"/>
    </source>
</evidence>
<feature type="transmembrane region" description="Helical" evidence="1">
    <location>
        <begin position="66"/>
        <end position="88"/>
    </location>
</feature>
<feature type="transmembrane region" description="Helical" evidence="1">
    <location>
        <begin position="134"/>
        <end position="154"/>
    </location>
</feature>
<sequence length="186" mass="20777">MMSSQSADETEDTTRTSLVDRLFSNFADDPKGSVHRAWGLCLLFLILQIIVAVIELINLRQGSKSLLLAVIWSGLLHLVLAVLGTFILRRFSTLFALGFLLGFLLVVTNQNLILFCCFQDRMFGSPVNPKTNRAFSIVALILVIVLTFFTTLLARFRQDLAMAAVDVKGLGRRSGEEDWSSYSEQQ</sequence>
<reference evidence="2" key="1">
    <citation type="submission" date="2021-01" db="EMBL/GenBank/DDBJ databases">
        <authorList>
            <person name="Corre E."/>
            <person name="Pelletier E."/>
            <person name="Niang G."/>
            <person name="Scheremetjew M."/>
            <person name="Finn R."/>
            <person name="Kale V."/>
            <person name="Holt S."/>
            <person name="Cochrane G."/>
            <person name="Meng A."/>
            <person name="Brown T."/>
            <person name="Cohen L."/>
        </authorList>
    </citation>
    <scope>NUCLEOTIDE SEQUENCE</scope>
    <source>
        <strain evidence="2">ECT3854</strain>
    </source>
</reference>